<evidence type="ECO:0000256" key="2">
    <source>
        <dbReference type="SAM" id="Phobius"/>
    </source>
</evidence>
<dbReference type="RefSeq" id="WP_378056199.1">
    <property type="nucleotide sequence ID" value="NZ_JBHSIS010000006.1"/>
</dbReference>
<dbReference type="EMBL" id="JBHSIS010000006">
    <property type="protein sequence ID" value="MFC4854252.1"/>
    <property type="molecule type" value="Genomic_DNA"/>
</dbReference>
<comment type="caution">
    <text evidence="3">The sequence shown here is derived from an EMBL/GenBank/DDBJ whole genome shotgun (WGS) entry which is preliminary data.</text>
</comment>
<keyword evidence="2" id="KW-0812">Transmembrane</keyword>
<evidence type="ECO:0000313" key="4">
    <source>
        <dbReference type="Proteomes" id="UP001595859"/>
    </source>
</evidence>
<dbReference type="InterPro" id="IPR019681">
    <property type="entry name" value="DUF2530"/>
</dbReference>
<organism evidence="3 4">
    <name type="scientific">Actinophytocola glycyrrhizae</name>
    <dbReference type="NCBI Taxonomy" id="2044873"/>
    <lineage>
        <taxon>Bacteria</taxon>
        <taxon>Bacillati</taxon>
        <taxon>Actinomycetota</taxon>
        <taxon>Actinomycetes</taxon>
        <taxon>Pseudonocardiales</taxon>
        <taxon>Pseudonocardiaceae</taxon>
    </lineage>
</organism>
<feature type="transmembrane region" description="Helical" evidence="2">
    <location>
        <begin position="58"/>
        <end position="79"/>
    </location>
</feature>
<keyword evidence="2" id="KW-0472">Membrane</keyword>
<feature type="transmembrane region" description="Helical" evidence="2">
    <location>
        <begin position="30"/>
        <end position="52"/>
    </location>
</feature>
<accession>A0ABV9S1C2</accession>
<proteinExistence type="predicted"/>
<dbReference type="Pfam" id="PF10745">
    <property type="entry name" value="DUF2530"/>
    <property type="match status" value="1"/>
</dbReference>
<evidence type="ECO:0000313" key="3">
    <source>
        <dbReference type="EMBL" id="MFC4854252.1"/>
    </source>
</evidence>
<dbReference type="Proteomes" id="UP001595859">
    <property type="component" value="Unassembled WGS sequence"/>
</dbReference>
<keyword evidence="2" id="KW-1133">Transmembrane helix</keyword>
<keyword evidence="4" id="KW-1185">Reference proteome</keyword>
<name>A0ABV9S1C2_9PSEU</name>
<sequence>MSDVGKPDPGFETQKSPPPLPDRLLALSPLVYVGTGLWVVALGVLLVGRYAFDVFPPIWLWTALWGTALGLIGLPVMAWQRRASRRGHRGAQHVQ</sequence>
<evidence type="ECO:0000256" key="1">
    <source>
        <dbReference type="SAM" id="MobiDB-lite"/>
    </source>
</evidence>
<protein>
    <submittedName>
        <fullName evidence="3">DUF2530 domain-containing protein</fullName>
    </submittedName>
</protein>
<reference evidence="4" key="1">
    <citation type="journal article" date="2019" name="Int. J. Syst. Evol. Microbiol.">
        <title>The Global Catalogue of Microorganisms (GCM) 10K type strain sequencing project: providing services to taxonomists for standard genome sequencing and annotation.</title>
        <authorList>
            <consortium name="The Broad Institute Genomics Platform"/>
            <consortium name="The Broad Institute Genome Sequencing Center for Infectious Disease"/>
            <person name="Wu L."/>
            <person name="Ma J."/>
        </authorList>
    </citation>
    <scope>NUCLEOTIDE SEQUENCE [LARGE SCALE GENOMIC DNA]</scope>
    <source>
        <strain evidence="4">ZS-22-S1</strain>
    </source>
</reference>
<gene>
    <name evidence="3" type="ORF">ACFPCV_12130</name>
</gene>
<feature type="region of interest" description="Disordered" evidence="1">
    <location>
        <begin position="1"/>
        <end position="21"/>
    </location>
</feature>